<feature type="signal peptide" evidence="1">
    <location>
        <begin position="1"/>
        <end position="25"/>
    </location>
</feature>
<accession>A0A2P5EKL0</accession>
<evidence type="ECO:0000256" key="1">
    <source>
        <dbReference type="SAM" id="SignalP"/>
    </source>
</evidence>
<dbReference type="EMBL" id="JXTC01000137">
    <property type="protein sequence ID" value="PON86083.1"/>
    <property type="molecule type" value="Genomic_DNA"/>
</dbReference>
<name>A0A2P5EKL0_TREOI</name>
<keyword evidence="1" id="KW-0732">Signal</keyword>
<sequence>MTAFPFKMFFPHCLLVLYFVSTLRSNQFCKLELYCESVTDPSVFELSPNLLQDLSISHRLCHIFFSL</sequence>
<evidence type="ECO:0000313" key="2">
    <source>
        <dbReference type="EMBL" id="PON86083.1"/>
    </source>
</evidence>
<keyword evidence="3" id="KW-1185">Reference proteome</keyword>
<reference evidence="3" key="1">
    <citation type="submission" date="2016-06" db="EMBL/GenBank/DDBJ databases">
        <title>Parallel loss of symbiosis genes in relatives of nitrogen-fixing non-legume Parasponia.</title>
        <authorList>
            <person name="Van Velzen R."/>
            <person name="Holmer R."/>
            <person name="Bu F."/>
            <person name="Rutten L."/>
            <person name="Van Zeijl A."/>
            <person name="Liu W."/>
            <person name="Santuari L."/>
            <person name="Cao Q."/>
            <person name="Sharma T."/>
            <person name="Shen D."/>
            <person name="Roswanjaya Y."/>
            <person name="Wardhani T."/>
            <person name="Kalhor M.S."/>
            <person name="Jansen J."/>
            <person name="Van den Hoogen J."/>
            <person name="Gungor B."/>
            <person name="Hartog M."/>
            <person name="Hontelez J."/>
            <person name="Verver J."/>
            <person name="Yang W.-C."/>
            <person name="Schijlen E."/>
            <person name="Repin R."/>
            <person name="Schilthuizen M."/>
            <person name="Schranz E."/>
            <person name="Heidstra R."/>
            <person name="Miyata K."/>
            <person name="Fedorova E."/>
            <person name="Kohlen W."/>
            <person name="Bisseling T."/>
            <person name="Smit S."/>
            <person name="Geurts R."/>
        </authorList>
    </citation>
    <scope>NUCLEOTIDE SEQUENCE [LARGE SCALE GENOMIC DNA]</scope>
    <source>
        <strain evidence="3">cv. RG33-2</strain>
    </source>
</reference>
<gene>
    <name evidence="2" type="ORF">TorRG33x02_181330</name>
</gene>
<dbReference type="InParanoid" id="A0A2P5EKL0"/>
<dbReference type="Proteomes" id="UP000237000">
    <property type="component" value="Unassembled WGS sequence"/>
</dbReference>
<organism evidence="2 3">
    <name type="scientific">Trema orientale</name>
    <name type="common">Charcoal tree</name>
    <name type="synonym">Celtis orientalis</name>
    <dbReference type="NCBI Taxonomy" id="63057"/>
    <lineage>
        <taxon>Eukaryota</taxon>
        <taxon>Viridiplantae</taxon>
        <taxon>Streptophyta</taxon>
        <taxon>Embryophyta</taxon>
        <taxon>Tracheophyta</taxon>
        <taxon>Spermatophyta</taxon>
        <taxon>Magnoliopsida</taxon>
        <taxon>eudicotyledons</taxon>
        <taxon>Gunneridae</taxon>
        <taxon>Pentapetalae</taxon>
        <taxon>rosids</taxon>
        <taxon>fabids</taxon>
        <taxon>Rosales</taxon>
        <taxon>Cannabaceae</taxon>
        <taxon>Trema</taxon>
    </lineage>
</organism>
<evidence type="ECO:0008006" key="4">
    <source>
        <dbReference type="Google" id="ProtNLM"/>
    </source>
</evidence>
<feature type="chain" id="PRO_5015154263" description="LRR domain containing protein" evidence="1">
    <location>
        <begin position="26"/>
        <end position="67"/>
    </location>
</feature>
<dbReference type="AlphaFoldDB" id="A0A2P5EKL0"/>
<evidence type="ECO:0000313" key="3">
    <source>
        <dbReference type="Proteomes" id="UP000237000"/>
    </source>
</evidence>
<comment type="caution">
    <text evidence="2">The sequence shown here is derived from an EMBL/GenBank/DDBJ whole genome shotgun (WGS) entry which is preliminary data.</text>
</comment>
<protein>
    <recommendedName>
        <fullName evidence="4">LRR domain containing protein</fullName>
    </recommendedName>
</protein>
<proteinExistence type="predicted"/>